<organism evidence="2">
    <name type="scientific">Gasterosteus aculeatus</name>
    <name type="common">Three-spined stickleback</name>
    <dbReference type="NCBI Taxonomy" id="69293"/>
    <lineage>
        <taxon>Eukaryota</taxon>
        <taxon>Metazoa</taxon>
        <taxon>Chordata</taxon>
        <taxon>Craniata</taxon>
        <taxon>Vertebrata</taxon>
        <taxon>Euteleostomi</taxon>
        <taxon>Actinopterygii</taxon>
        <taxon>Neopterygii</taxon>
        <taxon>Teleostei</taxon>
        <taxon>Neoteleostei</taxon>
        <taxon>Acanthomorphata</taxon>
        <taxon>Eupercaria</taxon>
        <taxon>Perciformes</taxon>
        <taxon>Cottioidei</taxon>
        <taxon>Gasterosteales</taxon>
        <taxon>Gasterosteidae</taxon>
        <taxon>Gasterosteus</taxon>
    </lineage>
</organism>
<dbReference type="Ensembl" id="ENSGACT00000009839.1">
    <property type="protein sequence ID" value="ENSGACP00000009818.1"/>
    <property type="gene ID" value="ENSGACG00000007402.1"/>
</dbReference>
<proteinExistence type="predicted"/>
<dbReference type="AlphaFoldDB" id="G3NWU9"/>
<dbReference type="InParanoid" id="G3NWU9"/>
<reference evidence="2" key="2">
    <citation type="submission" date="2024-04" db="UniProtKB">
        <authorList>
            <consortium name="Ensembl"/>
        </authorList>
    </citation>
    <scope>IDENTIFICATION</scope>
</reference>
<protein>
    <submittedName>
        <fullName evidence="2">Uncharacterized protein</fullName>
    </submittedName>
</protein>
<evidence type="ECO:0000256" key="1">
    <source>
        <dbReference type="SAM" id="MobiDB-lite"/>
    </source>
</evidence>
<sequence>MRDQFTACTRSVCRRLVCGFTPRCYDVLSCSSNRISARQSQRGNAAAKPVPDPHPAPHRRPSAGGHETELQSAGGGGSGSGPGADNVR</sequence>
<reference evidence="2" key="1">
    <citation type="submission" date="2006-01" db="EMBL/GenBank/DDBJ databases">
        <authorList>
            <person name="Lindblad-Toh K."/>
            <person name="Mauceli E."/>
            <person name="Grabherr M."/>
            <person name="Chang J.L."/>
            <person name="Lander E.S."/>
        </authorList>
    </citation>
    <scope>NUCLEOTIDE SEQUENCE [LARGE SCALE GENOMIC DNA]</scope>
</reference>
<evidence type="ECO:0000313" key="2">
    <source>
        <dbReference type="Ensembl" id="ENSGACP00000009818.1"/>
    </source>
</evidence>
<feature type="region of interest" description="Disordered" evidence="1">
    <location>
        <begin position="36"/>
        <end position="88"/>
    </location>
</feature>
<name>G3NWU9_GASAC</name>
<feature type="compositionally biased region" description="Gly residues" evidence="1">
    <location>
        <begin position="73"/>
        <end position="82"/>
    </location>
</feature>
<accession>G3NWU9</accession>
<dbReference type="Bgee" id="ENSGACG00000007402">
    <property type="expression patterns" value="Expressed in mesonephros and 10 other cell types or tissues"/>
</dbReference>